<organism evidence="1 2">
    <name type="scientific">Belnapia mucosa</name>
    <dbReference type="NCBI Taxonomy" id="2804532"/>
    <lineage>
        <taxon>Bacteria</taxon>
        <taxon>Pseudomonadati</taxon>
        <taxon>Pseudomonadota</taxon>
        <taxon>Alphaproteobacteria</taxon>
        <taxon>Acetobacterales</taxon>
        <taxon>Roseomonadaceae</taxon>
        <taxon>Belnapia</taxon>
    </lineage>
</organism>
<dbReference type="Proteomes" id="UP000606490">
    <property type="component" value="Unassembled WGS sequence"/>
</dbReference>
<evidence type="ECO:0000313" key="1">
    <source>
        <dbReference type="EMBL" id="MBL6454525.1"/>
    </source>
</evidence>
<dbReference type="EMBL" id="JAEUXJ010000001">
    <property type="protein sequence ID" value="MBL6454525.1"/>
    <property type="molecule type" value="Genomic_DNA"/>
</dbReference>
<reference evidence="1 2" key="1">
    <citation type="submission" date="2021-01" db="EMBL/GenBank/DDBJ databases">
        <title>Belnapia mucosa sp. nov. and Belnapia arida sp. nov., isolated from the Tabernas Desert (Almeria, Spain).</title>
        <authorList>
            <person name="Molina-Menor E."/>
            <person name="Vidal-Verdu A."/>
            <person name="Calonge A."/>
            <person name="Satari L."/>
            <person name="Pereto Magraner J."/>
            <person name="Porcar Miralles M."/>
        </authorList>
    </citation>
    <scope>NUCLEOTIDE SEQUENCE [LARGE SCALE GENOMIC DNA]</scope>
    <source>
        <strain evidence="1 2">T6</strain>
    </source>
</reference>
<gene>
    <name evidence="1" type="ORF">JMJ55_04260</name>
</gene>
<proteinExistence type="predicted"/>
<accession>A0ABS1UYL1</accession>
<dbReference type="RefSeq" id="WP_202824220.1">
    <property type="nucleotide sequence ID" value="NZ_JAEUXJ010000001.1"/>
</dbReference>
<sequence length="66" mass="7689">MSLDDIEHASILFSAKLSPQEEKALIDKEAVRRSREFEAILQFCYRCIIRSPDFGVTCFWNVYDGE</sequence>
<keyword evidence="2" id="KW-1185">Reference proteome</keyword>
<name>A0ABS1UYL1_9PROT</name>
<comment type="caution">
    <text evidence="1">The sequence shown here is derived from an EMBL/GenBank/DDBJ whole genome shotgun (WGS) entry which is preliminary data.</text>
</comment>
<protein>
    <submittedName>
        <fullName evidence="1">Uncharacterized protein</fullName>
    </submittedName>
</protein>
<evidence type="ECO:0000313" key="2">
    <source>
        <dbReference type="Proteomes" id="UP000606490"/>
    </source>
</evidence>